<dbReference type="GO" id="GO:0003700">
    <property type="term" value="F:DNA-binding transcription factor activity"/>
    <property type="evidence" value="ECO:0007669"/>
    <property type="project" value="TreeGrafter"/>
</dbReference>
<evidence type="ECO:0000256" key="1">
    <source>
        <dbReference type="ARBA" id="ARBA00023015"/>
    </source>
</evidence>
<dbReference type="InterPro" id="IPR001647">
    <property type="entry name" value="HTH_TetR"/>
</dbReference>
<feature type="DNA-binding region" description="H-T-H motif" evidence="4">
    <location>
        <begin position="34"/>
        <end position="53"/>
    </location>
</feature>
<dbReference type="Pfam" id="PF00440">
    <property type="entry name" value="TetR_N"/>
    <property type="match status" value="1"/>
</dbReference>
<proteinExistence type="predicted"/>
<dbReference type="AlphaFoldDB" id="A0A1A0R224"/>
<dbReference type="PANTHER" id="PTHR30055">
    <property type="entry name" value="HTH-TYPE TRANSCRIPTIONAL REGULATOR RUTR"/>
    <property type="match status" value="1"/>
</dbReference>
<evidence type="ECO:0000259" key="5">
    <source>
        <dbReference type="PROSITE" id="PS50977"/>
    </source>
</evidence>
<name>A0A1A0R224_MYCPR</name>
<sequence>MVTAQQTGERPTNADNLLRAAAQLLDSGGVDAVSTRAVAAAAGVQPPVIYRQFGDKDGLLDALTHYLLRDYVAAKRQLMDESSGPLDELRKIWDLHLEFAFQHPAAYLLAYAPARRPGALGAAAKTETVNLLAETVAKLGDEGKLAMSVDRATLYIYSAGLGVTLTLLQQAPGDRDLQLSEIVRENAFSAILHGKPAPNDHSTELPARAVALAEALRGAGDVPVSSAERTLLEEWLRRLADQTTS</sequence>
<reference evidence="7" key="1">
    <citation type="submission" date="2016-06" db="EMBL/GenBank/DDBJ databases">
        <authorList>
            <person name="Sutton G."/>
            <person name="Brinkac L."/>
            <person name="Sanka R."/>
            <person name="Adams M."/>
            <person name="Lau E."/>
            <person name="Mehaffy C."/>
            <person name="Tameris M."/>
            <person name="Hatherill M."/>
            <person name="Hanekom W."/>
            <person name="Mahomed H."/>
            <person name="Mcshane H."/>
        </authorList>
    </citation>
    <scope>NUCLEOTIDE SEQUENCE [LARGE SCALE GENOMIC DNA]</scope>
    <source>
        <strain evidence="7">852002-51209_SCH5440388</strain>
    </source>
</reference>
<keyword evidence="3" id="KW-0804">Transcription</keyword>
<evidence type="ECO:0000256" key="3">
    <source>
        <dbReference type="ARBA" id="ARBA00023163"/>
    </source>
</evidence>
<feature type="domain" description="HTH tetR-type" evidence="5">
    <location>
        <begin position="11"/>
        <end position="71"/>
    </location>
</feature>
<dbReference type="InterPro" id="IPR009057">
    <property type="entry name" value="Homeodomain-like_sf"/>
</dbReference>
<protein>
    <recommendedName>
        <fullName evidence="5">HTH tetR-type domain-containing protein</fullName>
    </recommendedName>
</protein>
<dbReference type="SUPFAM" id="SSF46689">
    <property type="entry name" value="Homeodomain-like"/>
    <property type="match status" value="1"/>
</dbReference>
<keyword evidence="1" id="KW-0805">Transcription regulation</keyword>
<gene>
    <name evidence="6" type="ORF">A5792_21480</name>
</gene>
<dbReference type="EMBL" id="LZSO01000028">
    <property type="protein sequence ID" value="OBB28515.1"/>
    <property type="molecule type" value="Genomic_DNA"/>
</dbReference>
<dbReference type="Proteomes" id="UP000093902">
    <property type="component" value="Unassembled WGS sequence"/>
</dbReference>
<evidence type="ECO:0000313" key="7">
    <source>
        <dbReference type="Proteomes" id="UP000093902"/>
    </source>
</evidence>
<dbReference type="PRINTS" id="PR00455">
    <property type="entry name" value="HTHTETR"/>
</dbReference>
<dbReference type="Gene3D" id="1.10.357.10">
    <property type="entry name" value="Tetracycline Repressor, domain 2"/>
    <property type="match status" value="1"/>
</dbReference>
<comment type="caution">
    <text evidence="6">The sequence shown here is derived from an EMBL/GenBank/DDBJ whole genome shotgun (WGS) entry which is preliminary data.</text>
</comment>
<dbReference type="PANTHER" id="PTHR30055:SF234">
    <property type="entry name" value="HTH-TYPE TRANSCRIPTIONAL REGULATOR BETI"/>
    <property type="match status" value="1"/>
</dbReference>
<keyword evidence="2 4" id="KW-0238">DNA-binding</keyword>
<evidence type="ECO:0000256" key="2">
    <source>
        <dbReference type="ARBA" id="ARBA00023125"/>
    </source>
</evidence>
<dbReference type="RefSeq" id="WP_064932718.1">
    <property type="nucleotide sequence ID" value="NZ_LZSO01000028.1"/>
</dbReference>
<accession>A0A1A0R224</accession>
<dbReference type="GO" id="GO:0000976">
    <property type="term" value="F:transcription cis-regulatory region binding"/>
    <property type="evidence" value="ECO:0007669"/>
    <property type="project" value="TreeGrafter"/>
</dbReference>
<evidence type="ECO:0000313" key="6">
    <source>
        <dbReference type="EMBL" id="OBB28515.1"/>
    </source>
</evidence>
<organism evidence="6 7">
    <name type="scientific">Mycolicibacterium peregrinum</name>
    <name type="common">Mycobacterium peregrinum</name>
    <dbReference type="NCBI Taxonomy" id="43304"/>
    <lineage>
        <taxon>Bacteria</taxon>
        <taxon>Bacillati</taxon>
        <taxon>Actinomycetota</taxon>
        <taxon>Actinomycetes</taxon>
        <taxon>Mycobacteriales</taxon>
        <taxon>Mycobacteriaceae</taxon>
        <taxon>Mycolicibacterium</taxon>
    </lineage>
</organism>
<evidence type="ECO:0000256" key="4">
    <source>
        <dbReference type="PROSITE-ProRule" id="PRU00335"/>
    </source>
</evidence>
<dbReference type="InterPro" id="IPR050109">
    <property type="entry name" value="HTH-type_TetR-like_transc_reg"/>
</dbReference>
<dbReference type="OrthoDB" id="3784817at2"/>
<dbReference type="PROSITE" id="PS50977">
    <property type="entry name" value="HTH_TETR_2"/>
    <property type="match status" value="1"/>
</dbReference>